<organism evidence="2 3">
    <name type="scientific">Janthinobacterium lividum</name>
    <dbReference type="NCBI Taxonomy" id="29581"/>
    <lineage>
        <taxon>Bacteria</taxon>
        <taxon>Pseudomonadati</taxon>
        <taxon>Pseudomonadota</taxon>
        <taxon>Betaproteobacteria</taxon>
        <taxon>Burkholderiales</taxon>
        <taxon>Oxalobacteraceae</taxon>
        <taxon>Janthinobacterium</taxon>
    </lineage>
</organism>
<reference evidence="2 3" key="1">
    <citation type="submission" date="2016-11" db="EMBL/GenBank/DDBJ databases">
        <authorList>
            <person name="Varghese N."/>
            <person name="Submissions S."/>
        </authorList>
    </citation>
    <scope>NUCLEOTIDE SEQUENCE [LARGE SCALE GENOMIC DNA]</scope>
    <source>
        <strain evidence="2 3">NFR18</strain>
    </source>
</reference>
<accession>A0AB38C8A9</accession>
<evidence type="ECO:0000256" key="1">
    <source>
        <dbReference type="SAM" id="SignalP"/>
    </source>
</evidence>
<proteinExistence type="predicted"/>
<keyword evidence="1" id="KW-0732">Signal</keyword>
<feature type="signal peptide" evidence="1">
    <location>
        <begin position="1"/>
        <end position="29"/>
    </location>
</feature>
<gene>
    <name evidence="2" type="ORF">SAMN03097694_1594</name>
</gene>
<name>A0AB38C8A9_9BURK</name>
<evidence type="ECO:0000313" key="3">
    <source>
        <dbReference type="Proteomes" id="UP000182489"/>
    </source>
</evidence>
<evidence type="ECO:0008006" key="4">
    <source>
        <dbReference type="Google" id="ProtNLM"/>
    </source>
</evidence>
<feature type="chain" id="PRO_5044294487" description="Lipoprotein" evidence="1">
    <location>
        <begin position="30"/>
        <end position="193"/>
    </location>
</feature>
<dbReference type="EMBL" id="FPKH01000001">
    <property type="protein sequence ID" value="SFX31334.1"/>
    <property type="molecule type" value="Genomic_DNA"/>
</dbReference>
<protein>
    <recommendedName>
        <fullName evidence="4">Lipoprotein</fullName>
    </recommendedName>
</protein>
<dbReference type="Proteomes" id="UP000182489">
    <property type="component" value="Unassembled WGS sequence"/>
</dbReference>
<sequence>MAIMTPFSCIRGAAAAAALTLCISASAQAPLPLTKLVGEYNLASSATVPASTWGYSKGRILVKQLDERHLMIVLSCEWKREPKAVCGDYFYAQQRDDGLYLQDMNTFAMRLYFDPATRKLTIISRGADAKQSVRHDVFATTTAPLTDPALVRRMKRELSNADSKENRRVFGPYTKWDYQENRIEFQRQDLTAP</sequence>
<evidence type="ECO:0000313" key="2">
    <source>
        <dbReference type="EMBL" id="SFX31334.1"/>
    </source>
</evidence>
<dbReference type="AlphaFoldDB" id="A0AB38C8A9"/>
<comment type="caution">
    <text evidence="2">The sequence shown here is derived from an EMBL/GenBank/DDBJ whole genome shotgun (WGS) entry which is preliminary data.</text>
</comment>